<evidence type="ECO:0000259" key="2">
    <source>
        <dbReference type="Pfam" id="PF13518"/>
    </source>
</evidence>
<protein>
    <submittedName>
        <fullName evidence="3">Helix-turn-helix domain-containing protein</fullName>
    </submittedName>
</protein>
<dbReference type="InterPro" id="IPR052057">
    <property type="entry name" value="IS150/IS1296_orfA-like"/>
</dbReference>
<sequence>MVKYSSSLKAKIVGEYLQGNISAKGIAEKYYLPRRQVAHWIQRYRLSGVDSLKRRNVKREFSAEFKLDVIDYYQTHDESQSEVAAKFDLIPCQISIWRTTFNREGILGLKPRPKGRPTKMKRNKKQLRQLVNKSEVERLREELAEKNKELYDTKLERDILKKSVTLFGPSKGNEKHK</sequence>
<comment type="similarity">
    <text evidence="1">Belongs to the IS150/IS1296 orfA family.</text>
</comment>
<dbReference type="Gene3D" id="1.10.10.10">
    <property type="entry name" value="Winged helix-like DNA-binding domain superfamily/Winged helix DNA-binding domain"/>
    <property type="match status" value="1"/>
</dbReference>
<name>A0AAJ5UQR6_LATCU</name>
<dbReference type="InterPro" id="IPR009057">
    <property type="entry name" value="Homeodomain-like_sf"/>
</dbReference>
<accession>A0AAJ5UQR6</accession>
<feature type="domain" description="Insertion element IS150 protein InsJ-like helix-turn-helix" evidence="2">
    <location>
        <begin position="9"/>
        <end position="55"/>
    </location>
</feature>
<dbReference type="InterPro" id="IPR036388">
    <property type="entry name" value="WH-like_DNA-bd_sf"/>
</dbReference>
<dbReference type="GO" id="GO:0043565">
    <property type="term" value="F:sequence-specific DNA binding"/>
    <property type="evidence" value="ECO:0007669"/>
    <property type="project" value="InterPro"/>
</dbReference>
<evidence type="ECO:0000313" key="3">
    <source>
        <dbReference type="EMBL" id="WDC92604.1"/>
    </source>
</evidence>
<dbReference type="EMBL" id="CP117683">
    <property type="protein sequence ID" value="WDC92604.1"/>
    <property type="molecule type" value="Genomic_DNA"/>
</dbReference>
<dbReference type="InterPro" id="IPR055247">
    <property type="entry name" value="InsJ-like_HTH"/>
</dbReference>
<organism evidence="3 4">
    <name type="scientific">Latilactobacillus curvatus</name>
    <name type="common">Lactobacillus curvatus</name>
    <dbReference type="NCBI Taxonomy" id="28038"/>
    <lineage>
        <taxon>Bacteria</taxon>
        <taxon>Bacillati</taxon>
        <taxon>Bacillota</taxon>
        <taxon>Bacilli</taxon>
        <taxon>Lactobacillales</taxon>
        <taxon>Lactobacillaceae</taxon>
        <taxon>Latilactobacillus</taxon>
    </lineage>
</organism>
<proteinExistence type="inferred from homology"/>
<dbReference type="RefSeq" id="WP_119463181.1">
    <property type="nucleotide sequence ID" value="NZ_CP015494.1"/>
</dbReference>
<dbReference type="Gene3D" id="1.10.10.60">
    <property type="entry name" value="Homeodomain-like"/>
    <property type="match status" value="1"/>
</dbReference>
<dbReference type="SUPFAM" id="SSF46689">
    <property type="entry name" value="Homeodomain-like"/>
    <property type="match status" value="1"/>
</dbReference>
<dbReference type="Proteomes" id="UP001215533">
    <property type="component" value="Chromosome"/>
</dbReference>
<reference evidence="3" key="1">
    <citation type="submission" date="2023-02" db="EMBL/GenBank/DDBJ databases">
        <title>Complete genome sequence of Lactobacillus curvatus CACC879 isolated from Pig feces.</title>
        <authorList>
            <person name="Park S."/>
            <person name="Park M.A."/>
            <person name="Kim D.-H."/>
            <person name="Kim Y."/>
        </authorList>
    </citation>
    <scope>NUCLEOTIDE SEQUENCE</scope>
    <source>
        <strain evidence="3">CACC879</strain>
    </source>
</reference>
<gene>
    <name evidence="3" type="ORF">PSR33_03425</name>
</gene>
<dbReference type="PANTHER" id="PTHR33795:SF1">
    <property type="entry name" value="INSERTION ELEMENT IS150 PROTEIN INSJ"/>
    <property type="match status" value="1"/>
</dbReference>
<feature type="domain" description="Insertion element IS150 protein InsJ-like helix-turn-helix" evidence="2">
    <location>
        <begin position="65"/>
        <end position="117"/>
    </location>
</feature>
<evidence type="ECO:0000256" key="1">
    <source>
        <dbReference type="ARBA" id="ARBA00038232"/>
    </source>
</evidence>
<evidence type="ECO:0000313" key="4">
    <source>
        <dbReference type="Proteomes" id="UP001215533"/>
    </source>
</evidence>
<dbReference type="SUPFAM" id="SSF48295">
    <property type="entry name" value="TrpR-like"/>
    <property type="match status" value="1"/>
</dbReference>
<dbReference type="InterPro" id="IPR010921">
    <property type="entry name" value="Trp_repressor/repl_initiator"/>
</dbReference>
<dbReference type="Pfam" id="PF13518">
    <property type="entry name" value="HTH_28"/>
    <property type="match status" value="2"/>
</dbReference>
<dbReference type="AlphaFoldDB" id="A0AAJ5UQR6"/>
<dbReference type="PANTHER" id="PTHR33795">
    <property type="entry name" value="INSERTION ELEMENT IS150 PROTEIN INSJ"/>
    <property type="match status" value="1"/>
</dbReference>